<evidence type="ECO:0000256" key="1">
    <source>
        <dbReference type="ARBA" id="ARBA00023002"/>
    </source>
</evidence>
<dbReference type="SUPFAM" id="SSF48179">
    <property type="entry name" value="6-phosphogluconate dehydrogenase C-terminal domain-like"/>
    <property type="match status" value="1"/>
</dbReference>
<gene>
    <name evidence="6" type="ORF">SAMN05421543_10814</name>
</gene>
<evidence type="ECO:0000313" key="7">
    <source>
        <dbReference type="Proteomes" id="UP000183508"/>
    </source>
</evidence>
<evidence type="ECO:0000259" key="4">
    <source>
        <dbReference type="Pfam" id="PF01232"/>
    </source>
</evidence>
<proteinExistence type="predicted"/>
<protein>
    <submittedName>
        <fullName evidence="6">Tagaturonate reductase</fullName>
    </submittedName>
</protein>
<dbReference type="eggNOG" id="COG0246">
    <property type="taxonomic scope" value="Bacteria"/>
</dbReference>
<accession>A0A1I7IZB0</accession>
<dbReference type="Gene3D" id="3.40.50.720">
    <property type="entry name" value="NAD(P)-binding Rossmann-like Domain"/>
    <property type="match status" value="1"/>
</dbReference>
<dbReference type="RefSeq" id="WP_074951654.1">
    <property type="nucleotide sequence ID" value="NZ_FPBV01000008.1"/>
</dbReference>
<dbReference type="GO" id="GO:0008926">
    <property type="term" value="F:mannitol-1-phosphate 5-dehydrogenase activity"/>
    <property type="evidence" value="ECO:0007669"/>
    <property type="project" value="UniProtKB-EC"/>
</dbReference>
<dbReference type="EMBL" id="FPBV01000008">
    <property type="protein sequence ID" value="SFU78306.1"/>
    <property type="molecule type" value="Genomic_DNA"/>
</dbReference>
<dbReference type="InterPro" id="IPR013131">
    <property type="entry name" value="Mannitol_DH_N"/>
</dbReference>
<feature type="domain" description="Mannitol dehydrogenase C-terminal" evidence="5">
    <location>
        <begin position="286"/>
        <end position="482"/>
    </location>
</feature>
<dbReference type="InterPro" id="IPR013118">
    <property type="entry name" value="Mannitol_DH_C"/>
</dbReference>
<dbReference type="STRING" id="392015.SAMN05421543_10814"/>
<dbReference type="Pfam" id="PF01232">
    <property type="entry name" value="Mannitol_dh"/>
    <property type="match status" value="1"/>
</dbReference>
<dbReference type="PRINTS" id="PR00084">
    <property type="entry name" value="MTLDHDRGNASE"/>
</dbReference>
<dbReference type="Gene3D" id="1.10.1040.10">
    <property type="entry name" value="N-(1-d-carboxylethyl)-l-norvaline Dehydrogenase, domain 2"/>
    <property type="match status" value="1"/>
</dbReference>
<organism evidence="6 7">
    <name type="scientific">Alicyclobacillus macrosporangiidus</name>
    <dbReference type="NCBI Taxonomy" id="392015"/>
    <lineage>
        <taxon>Bacteria</taxon>
        <taxon>Bacillati</taxon>
        <taxon>Bacillota</taxon>
        <taxon>Bacilli</taxon>
        <taxon>Bacillales</taxon>
        <taxon>Alicyclobacillaceae</taxon>
        <taxon>Alicyclobacillus</taxon>
    </lineage>
</organism>
<dbReference type="PANTHER" id="PTHR30524:SF0">
    <property type="entry name" value="ALTRONATE OXIDOREDUCTASE-RELATED"/>
    <property type="match status" value="1"/>
</dbReference>
<dbReference type="Pfam" id="PF08125">
    <property type="entry name" value="Mannitol_dh_C"/>
    <property type="match status" value="1"/>
</dbReference>
<dbReference type="Proteomes" id="UP000183508">
    <property type="component" value="Unassembled WGS sequence"/>
</dbReference>
<name>A0A1I7IZB0_9BACL</name>
<dbReference type="GO" id="GO:0019592">
    <property type="term" value="P:mannitol catabolic process"/>
    <property type="evidence" value="ECO:0007669"/>
    <property type="project" value="TreeGrafter"/>
</dbReference>
<evidence type="ECO:0000256" key="2">
    <source>
        <dbReference type="ARBA" id="ARBA00023027"/>
    </source>
</evidence>
<keyword evidence="2" id="KW-0520">NAD</keyword>
<dbReference type="InterPro" id="IPR036291">
    <property type="entry name" value="NAD(P)-bd_dom_sf"/>
</dbReference>
<dbReference type="InterPro" id="IPR008927">
    <property type="entry name" value="6-PGluconate_DH-like_C_sf"/>
</dbReference>
<feature type="domain" description="Mannitol dehydrogenase N-terminal" evidence="4">
    <location>
        <begin position="28"/>
        <end position="265"/>
    </location>
</feature>
<reference evidence="7" key="1">
    <citation type="submission" date="2016-10" db="EMBL/GenBank/DDBJ databases">
        <authorList>
            <person name="Varghese N."/>
        </authorList>
    </citation>
    <scope>NUCLEOTIDE SEQUENCE [LARGE SCALE GENOMIC DNA]</scope>
    <source>
        <strain evidence="7">DSM 17980</strain>
    </source>
</reference>
<dbReference type="InterPro" id="IPR013328">
    <property type="entry name" value="6PGD_dom2"/>
</dbReference>
<keyword evidence="7" id="KW-1185">Reference proteome</keyword>
<evidence type="ECO:0000256" key="3">
    <source>
        <dbReference type="ARBA" id="ARBA00048615"/>
    </source>
</evidence>
<keyword evidence="1" id="KW-0560">Oxidoreductase</keyword>
<dbReference type="GO" id="GO:0005829">
    <property type="term" value="C:cytosol"/>
    <property type="evidence" value="ECO:0007669"/>
    <property type="project" value="TreeGrafter"/>
</dbReference>
<dbReference type="SUPFAM" id="SSF51735">
    <property type="entry name" value="NAD(P)-binding Rossmann-fold domains"/>
    <property type="match status" value="1"/>
</dbReference>
<dbReference type="InterPro" id="IPR000669">
    <property type="entry name" value="Mannitol_DH"/>
</dbReference>
<comment type="catalytic activity">
    <reaction evidence="3">
        <text>D-mannitol 1-phosphate + NAD(+) = beta-D-fructose 6-phosphate + NADH + H(+)</text>
        <dbReference type="Rhea" id="RHEA:19661"/>
        <dbReference type="ChEBI" id="CHEBI:15378"/>
        <dbReference type="ChEBI" id="CHEBI:57540"/>
        <dbReference type="ChEBI" id="CHEBI:57634"/>
        <dbReference type="ChEBI" id="CHEBI:57945"/>
        <dbReference type="ChEBI" id="CHEBI:61381"/>
        <dbReference type="EC" id="1.1.1.17"/>
    </reaction>
</comment>
<sequence length="504" mass="55223">MLLNRQAVEDGRIPVPEAARRALSYPERVLQVGEGNFLRGFVDWLLHRLNVEGLFQGRVVVAAPRPTGARNVARLNAQDGLYTVWLRGYLEGRLVDEREVVTSVSRAIDPHADWAAFLACAEQRAIEVVVSNTTEAGLRYEAEPCPTSAAPATFPAKLTAYLHRRFRVFAGDPAAGLTVIPCELVDDNGQVLRDLVLRHARAWSLGEAFAEWVQTANHFCNTLVDRIVTGFPTDLGEAERVAALGYEDRLLTVGEPFHLWAVEADARLKALWPFERIGLNVRYTDDVTPYRVRKVRILNGAHTSLAPVAMACGLATVREAVEDADVGPFLRRLVDDELVPAAAAELGDRAEAEAFAAATLERFRNPFIRHELRAIQQHALAKAKVRLVPALLRHAQAHGDAPPWLSLAWAFLLLGFLPGAAGEAAENDPHAQRALRDAWRAEAQAGLHDAVAGMLALQDVWGVDLNALPGFTQRVAAAVQSIREHGPRPALRAWMEAHAGGEAK</sequence>
<dbReference type="AlphaFoldDB" id="A0A1I7IZB0"/>
<evidence type="ECO:0000259" key="5">
    <source>
        <dbReference type="Pfam" id="PF08125"/>
    </source>
</evidence>
<evidence type="ECO:0000313" key="6">
    <source>
        <dbReference type="EMBL" id="SFU78306.1"/>
    </source>
</evidence>
<dbReference type="OrthoDB" id="9768714at2"/>
<dbReference type="NCBIfam" id="NF002969">
    <property type="entry name" value="PRK03643.1"/>
    <property type="match status" value="1"/>
</dbReference>
<dbReference type="PANTHER" id="PTHR30524">
    <property type="entry name" value="MANNITOL-1-PHOSPHATE 5-DEHYDROGENASE"/>
    <property type="match status" value="1"/>
</dbReference>